<name>A0A2N7VBF7_9BURK</name>
<gene>
    <name evidence="1" type="ORF">C0Z18_31480</name>
</gene>
<dbReference type="EMBL" id="PNYA01000045">
    <property type="protein sequence ID" value="PMS14475.1"/>
    <property type="molecule type" value="Genomic_DNA"/>
</dbReference>
<reference evidence="1 2" key="1">
    <citation type="submission" date="2018-01" db="EMBL/GenBank/DDBJ databases">
        <title>Whole genome analyses suggest that Burkholderia sensu lato contains two further novel genera in the rhizoxinica-symbiotica group Mycetohabitans gen. nov., and Trinickia gen. nov.: implications for the evolution of diazotrophy and nodulation in the Burkholderiaceae.</title>
        <authorList>
            <person name="Estrada-de los Santos P."/>
            <person name="Palmer M."/>
            <person name="Chavez-Ramirez B."/>
            <person name="Beukes C."/>
            <person name="Steenkamp E.T."/>
            <person name="Hirsch A.M."/>
            <person name="Manyaka P."/>
            <person name="Maluk M."/>
            <person name="Lafos M."/>
            <person name="Crook M."/>
            <person name="Gross E."/>
            <person name="Simon M.F."/>
            <person name="Bueno dos Reis Junior F."/>
            <person name="Poole P.S."/>
            <person name="Venter S.N."/>
            <person name="James E.K."/>
        </authorList>
    </citation>
    <scope>NUCLEOTIDE SEQUENCE [LARGE SCALE GENOMIC DNA]</scope>
    <source>
        <strain evidence="1 2">GIMN1.004</strain>
    </source>
</reference>
<protein>
    <submittedName>
        <fullName evidence="1">DUF2256 domain-containing protein</fullName>
    </submittedName>
</protein>
<evidence type="ECO:0000313" key="1">
    <source>
        <dbReference type="EMBL" id="PMS14475.1"/>
    </source>
</evidence>
<evidence type="ECO:0000313" key="2">
    <source>
        <dbReference type="Proteomes" id="UP000235616"/>
    </source>
</evidence>
<sequence length="54" mass="6614">MNESGAHKGSKRALCRFFAACGRTRAWQRAWPKNWQDVRYSFGRRRRRSLRMRR</sequence>
<dbReference type="Proteomes" id="UP000235616">
    <property type="component" value="Unassembled WGS sequence"/>
</dbReference>
<organism evidence="1 2">
    <name type="scientific">Trinickia dabaoshanensis</name>
    <dbReference type="NCBI Taxonomy" id="564714"/>
    <lineage>
        <taxon>Bacteria</taxon>
        <taxon>Pseudomonadati</taxon>
        <taxon>Pseudomonadota</taxon>
        <taxon>Betaproteobacteria</taxon>
        <taxon>Burkholderiales</taxon>
        <taxon>Burkholderiaceae</taxon>
        <taxon>Trinickia</taxon>
    </lineage>
</organism>
<proteinExistence type="predicted"/>
<accession>A0A2N7VBF7</accession>
<keyword evidence="2" id="KW-1185">Reference proteome</keyword>
<dbReference type="AlphaFoldDB" id="A0A2N7VBF7"/>
<comment type="caution">
    <text evidence="1">The sequence shown here is derived from an EMBL/GenBank/DDBJ whole genome shotgun (WGS) entry which is preliminary data.</text>
</comment>